<dbReference type="Gene3D" id="3.30.110.150">
    <property type="entry name" value="SepF-like protein"/>
    <property type="match status" value="1"/>
</dbReference>
<evidence type="ECO:0000256" key="2">
    <source>
        <dbReference type="ARBA" id="ARBA00023210"/>
    </source>
</evidence>
<dbReference type="InterPro" id="IPR038594">
    <property type="entry name" value="SepF-like_sf"/>
</dbReference>
<name>A0A495IG34_9MICO</name>
<comment type="caution">
    <text evidence="7">The sequence shown here is derived from an EMBL/GenBank/DDBJ whole genome shotgun (WGS) entry which is preliminary data.</text>
</comment>
<dbReference type="GO" id="GO:0005737">
    <property type="term" value="C:cytoplasm"/>
    <property type="evidence" value="ECO:0007669"/>
    <property type="project" value="UniProtKB-SubCell"/>
</dbReference>
<evidence type="ECO:0000256" key="6">
    <source>
        <dbReference type="SAM" id="MobiDB-lite"/>
    </source>
</evidence>
<comment type="similarity">
    <text evidence="5">Belongs to the SepF family.</text>
</comment>
<evidence type="ECO:0000313" key="8">
    <source>
        <dbReference type="Proteomes" id="UP000280008"/>
    </source>
</evidence>
<dbReference type="Pfam" id="PF04472">
    <property type="entry name" value="SepF"/>
    <property type="match status" value="1"/>
</dbReference>
<reference evidence="7 8" key="1">
    <citation type="submission" date="2018-10" db="EMBL/GenBank/DDBJ databases">
        <title>Sequencing the genomes of 1000 actinobacteria strains.</title>
        <authorList>
            <person name="Klenk H.-P."/>
        </authorList>
    </citation>
    <scope>NUCLEOTIDE SEQUENCE [LARGE SCALE GENOMIC DNA]</scope>
    <source>
        <strain evidence="7 8">DSM 17894</strain>
    </source>
</reference>
<keyword evidence="8" id="KW-1185">Reference proteome</keyword>
<feature type="compositionally biased region" description="Low complexity" evidence="6">
    <location>
        <begin position="42"/>
        <end position="77"/>
    </location>
</feature>
<dbReference type="InterPro" id="IPR007561">
    <property type="entry name" value="Cell_div_SepF/SepF-rel"/>
</dbReference>
<comment type="subunit">
    <text evidence="5">Homodimer. Interacts with FtsZ.</text>
</comment>
<keyword evidence="2 5" id="KW-0717">Septation</keyword>
<organism evidence="7 8">
    <name type="scientific">Frondihabitans australicus</name>
    <dbReference type="NCBI Taxonomy" id="386892"/>
    <lineage>
        <taxon>Bacteria</taxon>
        <taxon>Bacillati</taxon>
        <taxon>Actinomycetota</taxon>
        <taxon>Actinomycetes</taxon>
        <taxon>Micrococcales</taxon>
        <taxon>Microbacteriaceae</taxon>
        <taxon>Frondihabitans</taxon>
    </lineage>
</organism>
<evidence type="ECO:0000313" key="7">
    <source>
        <dbReference type="EMBL" id="RKR74301.1"/>
    </source>
</evidence>
<gene>
    <name evidence="5" type="primary">sepF</name>
    <name evidence="7" type="ORF">C8E83_1410</name>
</gene>
<dbReference type="GO" id="GO:0000917">
    <property type="term" value="P:division septum assembly"/>
    <property type="evidence" value="ECO:0007669"/>
    <property type="project" value="UniProtKB-KW"/>
</dbReference>
<dbReference type="PANTHER" id="PTHR35798:SF1">
    <property type="entry name" value="CELL DIVISION PROTEIN SEPF"/>
    <property type="match status" value="1"/>
</dbReference>
<accession>A0A495IG34</accession>
<evidence type="ECO:0000256" key="1">
    <source>
        <dbReference type="ARBA" id="ARBA00022618"/>
    </source>
</evidence>
<evidence type="ECO:0000256" key="5">
    <source>
        <dbReference type="HAMAP-Rule" id="MF_01197"/>
    </source>
</evidence>
<keyword evidence="5" id="KW-0963">Cytoplasm</keyword>
<comment type="function">
    <text evidence="4 5">Cell division protein that is part of the divisome complex and is recruited early to the Z-ring. Probably stimulates Z-ring formation, perhaps through the cross-linking of FtsZ protofilaments. Its function overlaps with FtsA.</text>
</comment>
<dbReference type="Proteomes" id="UP000280008">
    <property type="component" value="Unassembled WGS sequence"/>
</dbReference>
<keyword evidence="3 5" id="KW-0131">Cell cycle</keyword>
<evidence type="ECO:0000256" key="4">
    <source>
        <dbReference type="ARBA" id="ARBA00044936"/>
    </source>
</evidence>
<sequence length="201" mass="21544">MANPLKKSLIYLGLADEELEYDDQHERAESEAPQPTAPQPTAPQHSAPAAPVAQPQAAAPHHGSQRHQSASPVQAVPAPAPIRAPVTPLRRPSTKNSAPAEMAVSSEMNEILTVHPREYKDAQSIAASFRDGIPVIINLSQMSESDARRLVDFASGLSQGLYGKIERVTNKVFLLSPAHIAVSGDRAEVESDIEASFFAQS</sequence>
<dbReference type="InterPro" id="IPR023052">
    <property type="entry name" value="Cell_div_SepF"/>
</dbReference>
<dbReference type="RefSeq" id="WP_121369059.1">
    <property type="nucleotide sequence ID" value="NZ_RBKS01000001.1"/>
</dbReference>
<dbReference type="EMBL" id="RBKS01000001">
    <property type="protein sequence ID" value="RKR74301.1"/>
    <property type="molecule type" value="Genomic_DNA"/>
</dbReference>
<dbReference type="HAMAP" id="MF_01197">
    <property type="entry name" value="SepF"/>
    <property type="match status" value="1"/>
</dbReference>
<evidence type="ECO:0000256" key="3">
    <source>
        <dbReference type="ARBA" id="ARBA00023306"/>
    </source>
</evidence>
<dbReference type="PANTHER" id="PTHR35798">
    <property type="entry name" value="CELL DIVISION PROTEIN SEPF"/>
    <property type="match status" value="1"/>
</dbReference>
<comment type="subcellular location">
    <subcellularLocation>
        <location evidence="5">Cytoplasm</location>
    </subcellularLocation>
    <text evidence="5">Localizes to the division site, in a FtsZ-dependent manner.</text>
</comment>
<protein>
    <recommendedName>
        <fullName evidence="5">Cell division protein SepF</fullName>
    </recommendedName>
</protein>
<dbReference type="OrthoDB" id="3731101at2"/>
<dbReference type="GO" id="GO:0043093">
    <property type="term" value="P:FtsZ-dependent cytokinesis"/>
    <property type="evidence" value="ECO:0007669"/>
    <property type="project" value="UniProtKB-UniRule"/>
</dbReference>
<keyword evidence="1 5" id="KW-0132">Cell division</keyword>
<proteinExistence type="inferred from homology"/>
<dbReference type="AlphaFoldDB" id="A0A495IG34"/>
<feature type="region of interest" description="Disordered" evidence="6">
    <location>
        <begin position="18"/>
        <end position="102"/>
    </location>
</feature>